<gene>
    <name evidence="2" type="primary">nosZ</name>
</gene>
<protein>
    <submittedName>
        <fullName evidence="2">Nitrous oxide reductase</fullName>
    </submittedName>
</protein>
<feature type="compositionally biased region" description="Basic and acidic residues" evidence="1">
    <location>
        <begin position="145"/>
        <end position="159"/>
    </location>
</feature>
<feature type="non-terminal residue" evidence="2">
    <location>
        <position position="159"/>
    </location>
</feature>
<sequence>AEEPPRRQHLAGRQVLCLRRQTLADGDRDRPRAGPQMVQRRVEGTSGRGRRRAGDRPRTAAHRLRQQGQRLHLAVPRQPDRQVERRKGDRPVQGRQAGPAGGRPYRCALSAGPQLCLDGRDARGRRPLLQFRQQVFQGSLPAGRTDARRNRTADRHLRR</sequence>
<dbReference type="AlphaFoldDB" id="A0A0E4FJK2"/>
<proteinExistence type="predicted"/>
<feature type="compositionally biased region" description="Basic and acidic residues" evidence="1">
    <location>
        <begin position="78"/>
        <end position="92"/>
    </location>
</feature>
<accession>A0A0E4FJK2</accession>
<feature type="region of interest" description="Disordered" evidence="1">
    <location>
        <begin position="137"/>
        <end position="159"/>
    </location>
</feature>
<evidence type="ECO:0000256" key="1">
    <source>
        <dbReference type="SAM" id="MobiDB-lite"/>
    </source>
</evidence>
<organism evidence="2">
    <name type="scientific">uncultured Pseudogulbenkiania sp</name>
    <dbReference type="NCBI Taxonomy" id="1099793"/>
    <lineage>
        <taxon>Bacteria</taxon>
        <taxon>Pseudomonadati</taxon>
        <taxon>Pseudomonadota</taxon>
        <taxon>Betaproteobacteria</taxon>
        <taxon>Neisseriales</taxon>
        <taxon>Chromobacteriaceae</taxon>
        <taxon>Pseudogulbenkiania</taxon>
        <taxon>environmental samples</taxon>
    </lineage>
</organism>
<feature type="non-terminal residue" evidence="2">
    <location>
        <position position="1"/>
    </location>
</feature>
<dbReference type="EMBL" id="AB808949">
    <property type="protein sequence ID" value="BAR46794.1"/>
    <property type="molecule type" value="Genomic_DNA"/>
</dbReference>
<reference evidence="2" key="1">
    <citation type="submission" date="2013-03" db="EMBL/GenBank/DDBJ databases">
        <title>Diversity of NirS and NosZ genes and kinetics for denitrification of sediment in eutrophicated brackish lake Sanaru.</title>
        <authorList>
            <person name="Kurahashi M."/>
            <person name="Sugiura Y."/>
            <person name="Kudo Y."/>
            <person name="Futamata H."/>
        </authorList>
    </citation>
    <scope>NUCLEOTIDE SEQUENCE</scope>
    <source>
        <strain evidence="2">NosZDown11</strain>
    </source>
</reference>
<evidence type="ECO:0000313" key="2">
    <source>
        <dbReference type="EMBL" id="BAR46794.1"/>
    </source>
</evidence>
<name>A0A0E4FJK2_9NEIS</name>
<feature type="region of interest" description="Disordered" evidence="1">
    <location>
        <begin position="21"/>
        <end position="106"/>
    </location>
</feature>